<keyword evidence="6 12" id="KW-0479">Metal-binding</keyword>
<keyword evidence="12" id="KW-0732">Signal</keyword>
<organism evidence="14 15">
    <name type="scientific">Vasconcelosia minhoensis LEGE 07310</name>
    <dbReference type="NCBI Taxonomy" id="915328"/>
    <lineage>
        <taxon>Bacteria</taxon>
        <taxon>Bacillati</taxon>
        <taxon>Cyanobacteriota</taxon>
        <taxon>Cyanophyceae</taxon>
        <taxon>Nodosilineales</taxon>
        <taxon>Cymatolegaceae</taxon>
        <taxon>Vasconcelosia</taxon>
        <taxon>Vasconcelosia minhoensis</taxon>
    </lineage>
</organism>
<dbReference type="HAMAP" id="MF_01378">
    <property type="entry name" value="PSII_Cyt550"/>
    <property type="match status" value="1"/>
</dbReference>
<evidence type="ECO:0000256" key="1">
    <source>
        <dbReference type="ARBA" id="ARBA00004170"/>
    </source>
</evidence>
<keyword evidence="8 12" id="KW-0408">Iron</keyword>
<dbReference type="Pfam" id="PF14495">
    <property type="entry name" value="Cytochrom_C550"/>
    <property type="match status" value="1"/>
</dbReference>
<keyword evidence="10 12" id="KW-0472">Membrane</keyword>
<keyword evidence="15" id="KW-1185">Reference proteome</keyword>
<dbReference type="GO" id="GO:0009055">
    <property type="term" value="F:electron transfer activity"/>
    <property type="evidence" value="ECO:0007669"/>
    <property type="project" value="InterPro"/>
</dbReference>
<dbReference type="PIRSF" id="PIRSF005890">
    <property type="entry name" value="Phot_II_cyt_c550"/>
    <property type="match status" value="1"/>
</dbReference>
<reference evidence="14" key="1">
    <citation type="submission" date="2020-10" db="EMBL/GenBank/DDBJ databases">
        <authorList>
            <person name="Castelo-Branco R."/>
            <person name="Eusebio N."/>
            <person name="Adriana R."/>
            <person name="Vieira A."/>
            <person name="Brugerolle De Fraissinette N."/>
            <person name="Rezende De Castro R."/>
            <person name="Schneider M.P."/>
            <person name="Vasconcelos V."/>
            <person name="Leao P.N."/>
        </authorList>
    </citation>
    <scope>NUCLEOTIDE SEQUENCE</scope>
    <source>
        <strain evidence="14">LEGE 07310</strain>
    </source>
</reference>
<dbReference type="Gene3D" id="1.10.760.10">
    <property type="entry name" value="Cytochrome c-like domain"/>
    <property type="match status" value="1"/>
</dbReference>
<name>A0A8J7AJV9_9CYAN</name>
<comment type="subcellular location">
    <subcellularLocation>
        <location evidence="12">Cellular thylakoid membrane</location>
        <topology evidence="12">Peripheral membrane protein</topology>
        <orientation evidence="12">Lumenal side</orientation>
    </subcellularLocation>
    <subcellularLocation>
        <location evidence="1">Membrane</location>
        <topology evidence="1">Peripheral membrane protein</topology>
    </subcellularLocation>
    <text evidence="12">Associated with photosystem II at the lumenal side of the thylakoid membrane.</text>
</comment>
<dbReference type="GO" id="GO:0020037">
    <property type="term" value="F:heme binding"/>
    <property type="evidence" value="ECO:0007669"/>
    <property type="project" value="InterPro"/>
</dbReference>
<evidence type="ECO:0000256" key="8">
    <source>
        <dbReference type="ARBA" id="ARBA00023004"/>
    </source>
</evidence>
<comment type="caution">
    <text evidence="14">The sequence shown here is derived from an EMBL/GenBank/DDBJ whole genome shotgun (WGS) entry which is preliminary data.</text>
</comment>
<evidence type="ECO:0000259" key="13">
    <source>
        <dbReference type="PROSITE" id="PS51007"/>
    </source>
</evidence>
<feature type="chain" id="PRO_5035348144" description="Photosystem II extrinsic protein V" evidence="12">
    <location>
        <begin position="34"/>
        <end position="170"/>
    </location>
</feature>
<dbReference type="PROSITE" id="PS51007">
    <property type="entry name" value="CYTC"/>
    <property type="match status" value="1"/>
</dbReference>
<keyword evidence="3 12" id="KW-0813">Transport</keyword>
<gene>
    <name evidence="12 14" type="primary">psbV</name>
    <name evidence="14" type="ORF">IQ241_16855</name>
</gene>
<keyword evidence="4 12" id="KW-0602">Photosynthesis</keyword>
<dbReference type="GO" id="GO:0019684">
    <property type="term" value="P:photosynthesis, light reaction"/>
    <property type="evidence" value="ECO:0007669"/>
    <property type="project" value="UniProtKB-UniRule"/>
</dbReference>
<dbReference type="InterPro" id="IPR016003">
    <property type="entry name" value="PsbV_cyt_c550-like"/>
</dbReference>
<feature type="domain" description="Cytochrome c" evidence="13">
    <location>
        <begin position="57"/>
        <end position="156"/>
    </location>
</feature>
<proteinExistence type="inferred from homology"/>
<evidence type="ECO:0000256" key="4">
    <source>
        <dbReference type="ARBA" id="ARBA00022531"/>
    </source>
</evidence>
<feature type="binding site" description="covalent" evidence="12">
    <location>
        <position position="73"/>
    </location>
    <ligand>
        <name>heme c</name>
        <dbReference type="ChEBI" id="CHEBI:61717"/>
    </ligand>
</feature>
<evidence type="ECO:0000256" key="7">
    <source>
        <dbReference type="ARBA" id="ARBA00022982"/>
    </source>
</evidence>
<evidence type="ECO:0000313" key="15">
    <source>
        <dbReference type="Proteomes" id="UP000636505"/>
    </source>
</evidence>
<comment type="cofactor">
    <cofactor evidence="12">
        <name>heme c</name>
        <dbReference type="ChEBI" id="CHEBI:61717"/>
    </cofactor>
    <text evidence="12">Binds 1 heme c group covalently per subunit.</text>
</comment>
<dbReference type="GO" id="GO:0031676">
    <property type="term" value="C:plasma membrane-derived thylakoid membrane"/>
    <property type="evidence" value="ECO:0007669"/>
    <property type="project" value="UniProtKB-SubCell"/>
</dbReference>
<dbReference type="InterPro" id="IPR036909">
    <property type="entry name" value="Cyt_c-like_dom_sf"/>
</dbReference>
<keyword evidence="11 12" id="KW-0604">Photosystem II</keyword>
<comment type="function">
    <text evidence="12">One of the extrinsic, lumenal subunits of photosystem II (PSII). PSII is a light-driven water plastoquinone oxidoreductase, using light energy to abstract electrons from H(2)O, generating a proton gradient subsequently used for ATP formation. The extrinsic proteins stabilize the structure of photosystem II oxygen-evolving complex (OEC), the ion environment of oxygen evolution and protect the OEC against heat-induced inactivation. Low-potential cytochrome c that plays a role in the OEC of PSII.</text>
</comment>
<accession>A0A8J7AJV9</accession>
<feature type="binding site" description="axial binding residue" evidence="12">
    <location>
        <position position="74"/>
    </location>
    <ligand>
        <name>heme c</name>
        <dbReference type="ChEBI" id="CHEBI:61717"/>
    </ligand>
    <ligandPart>
        <name>Fe</name>
        <dbReference type="ChEBI" id="CHEBI:18248"/>
    </ligandPart>
</feature>
<keyword evidence="7 12" id="KW-0249">Electron transport</keyword>
<dbReference type="InterPro" id="IPR029490">
    <property type="entry name" value="Cytochrom_C550"/>
</dbReference>
<evidence type="ECO:0000256" key="3">
    <source>
        <dbReference type="ARBA" id="ARBA00022448"/>
    </source>
</evidence>
<dbReference type="AlphaFoldDB" id="A0A8J7AJV9"/>
<evidence type="ECO:0000256" key="6">
    <source>
        <dbReference type="ARBA" id="ARBA00022723"/>
    </source>
</evidence>
<keyword evidence="9 12" id="KW-0793">Thylakoid</keyword>
<dbReference type="InterPro" id="IPR017851">
    <property type="entry name" value="PsbV_cyt_c550"/>
</dbReference>
<evidence type="ECO:0000256" key="11">
    <source>
        <dbReference type="ARBA" id="ARBA00023276"/>
    </source>
</evidence>
<dbReference type="EMBL" id="JADEXG010000043">
    <property type="protein sequence ID" value="MBE9078943.1"/>
    <property type="molecule type" value="Genomic_DNA"/>
</dbReference>
<evidence type="ECO:0000256" key="2">
    <source>
        <dbReference type="ARBA" id="ARBA00010433"/>
    </source>
</evidence>
<dbReference type="NCBIfam" id="TIGR03045">
    <property type="entry name" value="PS_II_C550"/>
    <property type="match status" value="1"/>
</dbReference>
<evidence type="ECO:0000256" key="5">
    <source>
        <dbReference type="ARBA" id="ARBA00022617"/>
    </source>
</evidence>
<feature type="binding site" description="covalent" evidence="12">
    <location>
        <position position="70"/>
    </location>
    <ligand>
        <name>heme c</name>
        <dbReference type="ChEBI" id="CHEBI:61717"/>
    </ligand>
</feature>
<comment type="similarity">
    <text evidence="2 12">Belongs to the cytochrome c family. PsbV subfamily.</text>
</comment>
<dbReference type="SUPFAM" id="SSF46626">
    <property type="entry name" value="Cytochrome c"/>
    <property type="match status" value="1"/>
</dbReference>
<comment type="subunit">
    <text evidence="12">PSII is composed of 1 copy each of membrane proteins PsbA, PsbB, PsbC, PsbD, PsbE, PsbF, PsbH, PsbI, PsbJ, PsbK, PsbL, PsbM, PsbT, PsbX, PsbY, PsbZ, Psb30/Ycf12, peripheral proteins PsbO, CyanoQ (PsbQ), PsbU, PsbV and a large number of cofactors. It forms dimeric complexes.</text>
</comment>
<evidence type="ECO:0000313" key="14">
    <source>
        <dbReference type="EMBL" id="MBE9078943.1"/>
    </source>
</evidence>
<feature type="binding site" description="axial binding residue" evidence="12">
    <location>
        <position position="125"/>
    </location>
    <ligand>
        <name>heme c</name>
        <dbReference type="ChEBI" id="CHEBI:61717"/>
    </ligand>
    <ligandPart>
        <name>Fe</name>
        <dbReference type="ChEBI" id="CHEBI:18248"/>
    </ligandPart>
</feature>
<dbReference type="Proteomes" id="UP000636505">
    <property type="component" value="Unassembled WGS sequence"/>
</dbReference>
<evidence type="ECO:0000256" key="10">
    <source>
        <dbReference type="ARBA" id="ARBA00023136"/>
    </source>
</evidence>
<dbReference type="InterPro" id="IPR009056">
    <property type="entry name" value="Cyt_c-like_dom"/>
</dbReference>
<dbReference type="GO" id="GO:0009523">
    <property type="term" value="C:photosystem II"/>
    <property type="evidence" value="ECO:0007669"/>
    <property type="project" value="UniProtKB-KW"/>
</dbReference>
<evidence type="ECO:0000256" key="9">
    <source>
        <dbReference type="ARBA" id="ARBA00023078"/>
    </source>
</evidence>
<dbReference type="GO" id="GO:0022904">
    <property type="term" value="P:respiratory electron transport chain"/>
    <property type="evidence" value="ECO:0007669"/>
    <property type="project" value="InterPro"/>
</dbReference>
<feature type="signal peptide" evidence="12">
    <location>
        <begin position="1"/>
        <end position="33"/>
    </location>
</feature>
<sequence precursor="true">MTLCFKKTLIRYLSCSIMAMLISAAAWITPAMAVEIDPATLTVPLNDTGEQITLSTEQLAKGQRQFNSSCAQCHVDGGTKTNPDIDLGPRTLALATPPRVSVESIVDYLEHPTTYDGLQSLAELHPSTARAEYFPKMRDLTEDDLTAIAGYILVQPKIVGDQWSGGKPNR</sequence>
<protein>
    <recommendedName>
        <fullName evidence="12">Photosystem II extrinsic protein V</fullName>
        <shortName evidence="12">PsbV</shortName>
    </recommendedName>
    <alternativeName>
        <fullName evidence="12">Cytochrome c-550</fullName>
    </alternativeName>
    <alternativeName>
        <fullName evidence="12">Cytochrome c550</fullName>
    </alternativeName>
    <alternativeName>
        <fullName evidence="12">Low-potential cytochrome c</fullName>
    </alternativeName>
</protein>
<evidence type="ECO:0000256" key="12">
    <source>
        <dbReference type="HAMAP-Rule" id="MF_01378"/>
    </source>
</evidence>
<keyword evidence="5 12" id="KW-0349">Heme</keyword>
<dbReference type="GO" id="GO:0005506">
    <property type="term" value="F:iron ion binding"/>
    <property type="evidence" value="ECO:0007669"/>
    <property type="project" value="InterPro"/>
</dbReference>